<organism evidence="2 3">
    <name type="scientific">Patagioenas fasciata monilis</name>
    <dbReference type="NCBI Taxonomy" id="372326"/>
    <lineage>
        <taxon>Eukaryota</taxon>
        <taxon>Metazoa</taxon>
        <taxon>Chordata</taxon>
        <taxon>Craniata</taxon>
        <taxon>Vertebrata</taxon>
        <taxon>Euteleostomi</taxon>
        <taxon>Archelosauria</taxon>
        <taxon>Archosauria</taxon>
        <taxon>Dinosauria</taxon>
        <taxon>Saurischia</taxon>
        <taxon>Theropoda</taxon>
        <taxon>Coelurosauria</taxon>
        <taxon>Aves</taxon>
        <taxon>Neognathae</taxon>
        <taxon>Neoaves</taxon>
        <taxon>Columbimorphae</taxon>
        <taxon>Columbiformes</taxon>
        <taxon>Columbidae</taxon>
        <taxon>Patagioenas</taxon>
    </lineage>
</organism>
<name>A0A1V4K4J5_PATFA</name>
<dbReference type="Proteomes" id="UP000190648">
    <property type="component" value="Unassembled WGS sequence"/>
</dbReference>
<dbReference type="SUPFAM" id="SSF55154">
    <property type="entry name" value="CYTH-like phosphatases"/>
    <property type="match status" value="1"/>
</dbReference>
<protein>
    <recommendedName>
        <fullName evidence="1">CYTH domain-containing protein</fullName>
    </recommendedName>
</protein>
<dbReference type="STRING" id="372326.A0A1V4K4J5"/>
<evidence type="ECO:0000259" key="1">
    <source>
        <dbReference type="PROSITE" id="PS51707"/>
    </source>
</evidence>
<dbReference type="EMBL" id="LSYS01004675">
    <property type="protein sequence ID" value="OPJ79366.1"/>
    <property type="molecule type" value="Genomic_DNA"/>
</dbReference>
<dbReference type="OrthoDB" id="6159137at2759"/>
<sequence>MGKRLGDDVAKRAQWAGAAGMRRNVELRRTPDGRGELIFYERPDTTGPKLSRFTITPTDDPDGLEAVLGQALGVLGVVRKERLLFLVGQTRVHLDSVEGLGDFLELEVVLSEEQSVEDGERVAHELMKELGVEEEDLISGAYLDLLLAKGELGL</sequence>
<evidence type="ECO:0000313" key="2">
    <source>
        <dbReference type="EMBL" id="OPJ79366.1"/>
    </source>
</evidence>
<dbReference type="InterPro" id="IPR008173">
    <property type="entry name" value="Adenylyl_cyclase_CyaB"/>
</dbReference>
<feature type="domain" description="CYTH" evidence="1">
    <location>
        <begin position="1"/>
        <end position="148"/>
    </location>
</feature>
<dbReference type="GO" id="GO:0016462">
    <property type="term" value="F:pyrophosphatase activity"/>
    <property type="evidence" value="ECO:0007669"/>
    <property type="project" value="UniProtKB-ARBA"/>
</dbReference>
<dbReference type="CDD" id="cd07890">
    <property type="entry name" value="CYTH-like_AC_IV-like"/>
    <property type="match status" value="1"/>
</dbReference>
<gene>
    <name evidence="2" type="ORF">AV530_014179</name>
</gene>
<dbReference type="Pfam" id="PF01928">
    <property type="entry name" value="CYTH"/>
    <property type="match status" value="1"/>
</dbReference>
<dbReference type="Gene3D" id="2.40.320.10">
    <property type="entry name" value="Hypothetical Protein Pfu-838710-001"/>
    <property type="match status" value="1"/>
</dbReference>
<accession>A0A1V4K4J5</accession>
<dbReference type="InterPro" id="IPR023577">
    <property type="entry name" value="CYTH_domain"/>
</dbReference>
<dbReference type="InterPro" id="IPR033469">
    <property type="entry name" value="CYTH-like_dom_sf"/>
</dbReference>
<reference evidence="2 3" key="1">
    <citation type="submission" date="2016-02" db="EMBL/GenBank/DDBJ databases">
        <title>Band-tailed pigeon sequencing and assembly.</title>
        <authorList>
            <person name="Soares A.E."/>
            <person name="Novak B.J."/>
            <person name="Rice E.S."/>
            <person name="O'Connell B."/>
            <person name="Chang D."/>
            <person name="Weber S."/>
            <person name="Shapiro B."/>
        </authorList>
    </citation>
    <scope>NUCLEOTIDE SEQUENCE [LARGE SCALE GENOMIC DNA]</scope>
    <source>
        <strain evidence="2">BTP2013</strain>
        <tissue evidence="2">Blood</tissue>
    </source>
</reference>
<comment type="caution">
    <text evidence="2">The sequence shown here is derived from an EMBL/GenBank/DDBJ whole genome shotgun (WGS) entry which is preliminary data.</text>
</comment>
<keyword evidence="3" id="KW-1185">Reference proteome</keyword>
<dbReference type="PANTHER" id="PTHR21028">
    <property type="entry name" value="SI:CH211-156B7.4"/>
    <property type="match status" value="1"/>
</dbReference>
<evidence type="ECO:0000313" key="3">
    <source>
        <dbReference type="Proteomes" id="UP000190648"/>
    </source>
</evidence>
<dbReference type="PROSITE" id="PS51707">
    <property type="entry name" value="CYTH"/>
    <property type="match status" value="1"/>
</dbReference>
<dbReference type="AlphaFoldDB" id="A0A1V4K4J5"/>
<proteinExistence type="predicted"/>
<dbReference type="PANTHER" id="PTHR21028:SF2">
    <property type="entry name" value="CYTH DOMAIN-CONTAINING PROTEIN"/>
    <property type="match status" value="1"/>
</dbReference>